<dbReference type="EMBL" id="SGXM01000003">
    <property type="protein sequence ID" value="RZT38396.1"/>
    <property type="molecule type" value="Genomic_DNA"/>
</dbReference>
<sequence>MHSTQPATPMTVAVNMTELISLIPFKDIVVNGIGGFLGGLALLWLAIGSRGIRSLRSKLERPRVRIERRMTPENIFTGIELGAPAQWVQQQLGAPTKVGEKWWGYRFSDSLVSLSFSANDSVESIAVALVDPATTFEFPAWHFNCPPLGKMTLRDLLAADHLSLEFNDSLRHSELRITGREGPRGAWHYIAFGVLSPHIPGPLLSVDFEWDKEKDELISQPQEIKINWAAVSSTSNIEGFPWDLGISI</sequence>
<organism evidence="2 3">
    <name type="scientific">Cupriavidus agavae</name>
    <dbReference type="NCBI Taxonomy" id="1001822"/>
    <lineage>
        <taxon>Bacteria</taxon>
        <taxon>Pseudomonadati</taxon>
        <taxon>Pseudomonadota</taxon>
        <taxon>Betaproteobacteria</taxon>
        <taxon>Burkholderiales</taxon>
        <taxon>Burkholderiaceae</taxon>
        <taxon>Cupriavidus</taxon>
    </lineage>
</organism>
<dbReference type="RefSeq" id="WP_206751185.1">
    <property type="nucleotide sequence ID" value="NZ_SGXM01000003.1"/>
</dbReference>
<proteinExistence type="predicted"/>
<dbReference type="AlphaFoldDB" id="A0A4Q7RWR2"/>
<name>A0A4Q7RWR2_9BURK</name>
<reference evidence="2 3" key="1">
    <citation type="journal article" date="2015" name="Stand. Genomic Sci.">
        <title>Genomic Encyclopedia of Bacterial and Archaeal Type Strains, Phase III: the genomes of soil and plant-associated and newly described type strains.</title>
        <authorList>
            <person name="Whitman W.B."/>
            <person name="Woyke T."/>
            <person name="Klenk H.P."/>
            <person name="Zhou Y."/>
            <person name="Lilburn T.G."/>
            <person name="Beck B.J."/>
            <person name="De Vos P."/>
            <person name="Vandamme P."/>
            <person name="Eisen J.A."/>
            <person name="Garrity G."/>
            <person name="Hugenholtz P."/>
            <person name="Kyrpides N.C."/>
        </authorList>
    </citation>
    <scope>NUCLEOTIDE SEQUENCE [LARGE SCALE GENOMIC DNA]</scope>
    <source>
        <strain evidence="2 3">ASC-9842</strain>
    </source>
</reference>
<dbReference type="Proteomes" id="UP000291078">
    <property type="component" value="Unassembled WGS sequence"/>
</dbReference>
<keyword evidence="1" id="KW-0472">Membrane</keyword>
<gene>
    <name evidence="2" type="ORF">EV147_2863</name>
</gene>
<keyword evidence="3" id="KW-1185">Reference proteome</keyword>
<evidence type="ECO:0000256" key="1">
    <source>
        <dbReference type="SAM" id="Phobius"/>
    </source>
</evidence>
<evidence type="ECO:0000313" key="2">
    <source>
        <dbReference type="EMBL" id="RZT38396.1"/>
    </source>
</evidence>
<evidence type="ECO:0000313" key="3">
    <source>
        <dbReference type="Proteomes" id="UP000291078"/>
    </source>
</evidence>
<keyword evidence="1" id="KW-0812">Transmembrane</keyword>
<accession>A0A4Q7RWR2</accession>
<comment type="caution">
    <text evidence="2">The sequence shown here is derived from an EMBL/GenBank/DDBJ whole genome shotgun (WGS) entry which is preliminary data.</text>
</comment>
<protein>
    <submittedName>
        <fullName evidence="2">Uncharacterized protein</fullName>
    </submittedName>
</protein>
<keyword evidence="1" id="KW-1133">Transmembrane helix</keyword>
<feature type="transmembrane region" description="Helical" evidence="1">
    <location>
        <begin position="28"/>
        <end position="47"/>
    </location>
</feature>